<feature type="compositionally biased region" description="Basic and acidic residues" evidence="1">
    <location>
        <begin position="116"/>
        <end position="125"/>
    </location>
</feature>
<dbReference type="AlphaFoldDB" id="A0A482VS28"/>
<dbReference type="Pfam" id="PF25877">
    <property type="entry name" value="WHD_SOWAH"/>
    <property type="match status" value="1"/>
</dbReference>
<dbReference type="Proteomes" id="UP000292052">
    <property type="component" value="Unassembled WGS sequence"/>
</dbReference>
<evidence type="ECO:0000313" key="4">
    <source>
        <dbReference type="Proteomes" id="UP000292052"/>
    </source>
</evidence>
<organism evidence="3 4">
    <name type="scientific">Asbolus verrucosus</name>
    <name type="common">Desert ironclad beetle</name>
    <dbReference type="NCBI Taxonomy" id="1661398"/>
    <lineage>
        <taxon>Eukaryota</taxon>
        <taxon>Metazoa</taxon>
        <taxon>Ecdysozoa</taxon>
        <taxon>Arthropoda</taxon>
        <taxon>Hexapoda</taxon>
        <taxon>Insecta</taxon>
        <taxon>Pterygota</taxon>
        <taxon>Neoptera</taxon>
        <taxon>Endopterygota</taxon>
        <taxon>Coleoptera</taxon>
        <taxon>Polyphaga</taxon>
        <taxon>Cucujiformia</taxon>
        <taxon>Tenebrionidae</taxon>
        <taxon>Pimeliinae</taxon>
        <taxon>Asbolus</taxon>
    </lineage>
</organism>
<feature type="compositionally biased region" description="Pro residues" evidence="1">
    <location>
        <begin position="76"/>
        <end position="88"/>
    </location>
</feature>
<evidence type="ECO:0000313" key="3">
    <source>
        <dbReference type="EMBL" id="RZC35665.1"/>
    </source>
</evidence>
<feature type="region of interest" description="Disordered" evidence="1">
    <location>
        <begin position="39"/>
        <end position="142"/>
    </location>
</feature>
<feature type="compositionally biased region" description="Low complexity" evidence="1">
    <location>
        <begin position="89"/>
        <end position="101"/>
    </location>
</feature>
<dbReference type="EMBL" id="QDEB01068891">
    <property type="protein sequence ID" value="RZC35665.1"/>
    <property type="molecule type" value="Genomic_DNA"/>
</dbReference>
<dbReference type="STRING" id="1661398.A0A482VS28"/>
<sequence>DARIKFKRYVNTLAQTKTEDDEKFLILKTKYHNSLDSPKLSQLSRVTHDPRNSLGIPHSPSYPMTDYSPSKSPGHRQPPPYRPPPPVSSPNSSLDNVSLNSIMSQDSTPQAPPRRKAADRQKSLDDENSTPTKQVNHVEEKAVNNCEEKQQTVSVKERLEKFNRMASMEDELSPRQSKSAEKYKADKVSVLDSRKNDMFKDFRNWSKPFVREEMAF</sequence>
<feature type="region of interest" description="Disordered" evidence="1">
    <location>
        <begin position="165"/>
        <end position="184"/>
    </location>
</feature>
<name>A0A482VS28_ASBVE</name>
<accession>A0A482VS28</accession>
<keyword evidence="4" id="KW-1185">Reference proteome</keyword>
<evidence type="ECO:0000259" key="2">
    <source>
        <dbReference type="Pfam" id="PF25877"/>
    </source>
</evidence>
<dbReference type="OrthoDB" id="60433at2759"/>
<reference evidence="3 4" key="1">
    <citation type="submission" date="2017-03" db="EMBL/GenBank/DDBJ databases">
        <title>Genome of the blue death feigning beetle - Asbolus verrucosus.</title>
        <authorList>
            <person name="Rider S.D."/>
        </authorList>
    </citation>
    <scope>NUCLEOTIDE SEQUENCE [LARGE SCALE GENOMIC DNA]</scope>
    <source>
        <strain evidence="3">Butters</strain>
        <tissue evidence="3">Head and leg muscle</tissue>
    </source>
</reference>
<protein>
    <recommendedName>
        <fullName evidence="2">SOWAHA-C winged helix-turn-helix domain-containing protein</fullName>
    </recommendedName>
</protein>
<feature type="non-terminal residue" evidence="3">
    <location>
        <position position="1"/>
    </location>
</feature>
<dbReference type="InterPro" id="IPR058889">
    <property type="entry name" value="WHD_SOWAHA-C"/>
</dbReference>
<gene>
    <name evidence="3" type="ORF">BDFB_013547</name>
</gene>
<evidence type="ECO:0000256" key="1">
    <source>
        <dbReference type="SAM" id="MobiDB-lite"/>
    </source>
</evidence>
<proteinExistence type="predicted"/>
<comment type="caution">
    <text evidence="3">The sequence shown here is derived from an EMBL/GenBank/DDBJ whole genome shotgun (WGS) entry which is preliminary data.</text>
</comment>
<feature type="domain" description="SOWAHA-C winged helix-turn-helix" evidence="2">
    <location>
        <begin position="2"/>
        <end position="37"/>
    </location>
</feature>